<organism evidence="1">
    <name type="scientific">Arundo donax</name>
    <name type="common">Giant reed</name>
    <name type="synonym">Donax arundinaceus</name>
    <dbReference type="NCBI Taxonomy" id="35708"/>
    <lineage>
        <taxon>Eukaryota</taxon>
        <taxon>Viridiplantae</taxon>
        <taxon>Streptophyta</taxon>
        <taxon>Embryophyta</taxon>
        <taxon>Tracheophyta</taxon>
        <taxon>Spermatophyta</taxon>
        <taxon>Magnoliopsida</taxon>
        <taxon>Liliopsida</taxon>
        <taxon>Poales</taxon>
        <taxon>Poaceae</taxon>
        <taxon>PACMAD clade</taxon>
        <taxon>Arundinoideae</taxon>
        <taxon>Arundineae</taxon>
        <taxon>Arundo</taxon>
    </lineage>
</organism>
<reference evidence="1" key="2">
    <citation type="journal article" date="2015" name="Data Brief">
        <title>Shoot transcriptome of the giant reed, Arundo donax.</title>
        <authorList>
            <person name="Barrero R.A."/>
            <person name="Guerrero F.D."/>
            <person name="Moolhuijzen P."/>
            <person name="Goolsby J.A."/>
            <person name="Tidwell J."/>
            <person name="Bellgard S.E."/>
            <person name="Bellgard M.I."/>
        </authorList>
    </citation>
    <scope>NUCLEOTIDE SEQUENCE</scope>
    <source>
        <tissue evidence="1">Shoot tissue taken approximately 20 cm above the soil surface</tissue>
    </source>
</reference>
<evidence type="ECO:0000313" key="1">
    <source>
        <dbReference type="EMBL" id="JAD33710.1"/>
    </source>
</evidence>
<protein>
    <submittedName>
        <fullName evidence="1">Uncharacterized protein</fullName>
    </submittedName>
</protein>
<reference evidence="1" key="1">
    <citation type="submission" date="2014-09" db="EMBL/GenBank/DDBJ databases">
        <authorList>
            <person name="Magalhaes I.L.F."/>
            <person name="Oliveira U."/>
            <person name="Santos F.R."/>
            <person name="Vidigal T.H.D.A."/>
            <person name="Brescovit A.D."/>
            <person name="Santos A.J."/>
        </authorList>
    </citation>
    <scope>NUCLEOTIDE SEQUENCE</scope>
    <source>
        <tissue evidence="1">Shoot tissue taken approximately 20 cm above the soil surface</tissue>
    </source>
</reference>
<name>A0A0A8ZAG2_ARUDO</name>
<proteinExistence type="predicted"/>
<accession>A0A0A8ZAG2</accession>
<dbReference type="EMBL" id="GBRH01264185">
    <property type="protein sequence ID" value="JAD33710.1"/>
    <property type="molecule type" value="Transcribed_RNA"/>
</dbReference>
<dbReference type="AlphaFoldDB" id="A0A0A8ZAG2"/>
<sequence length="23" mass="2759">MPQPLSTRNHSSVCWRSPYCVYF</sequence>